<feature type="non-terminal residue" evidence="2">
    <location>
        <position position="1"/>
    </location>
</feature>
<feature type="region of interest" description="Disordered" evidence="1">
    <location>
        <begin position="1"/>
        <end position="31"/>
    </location>
</feature>
<evidence type="ECO:0000256" key="1">
    <source>
        <dbReference type="SAM" id="MobiDB-lite"/>
    </source>
</evidence>
<proteinExistence type="predicted"/>
<gene>
    <name evidence="2" type="ORF">Q604_UNBC03757G0001</name>
</gene>
<reference evidence="2" key="1">
    <citation type="submission" date="2013-12" db="EMBL/GenBank/DDBJ databases">
        <title>A Varibaculum cambriense genome reconstructed from a premature infant gut community with otherwise low bacterial novelty that shifts toward anaerobic metabolism during the third week of life.</title>
        <authorList>
            <person name="Brown C.T."/>
            <person name="Sharon I."/>
            <person name="Thomas B.C."/>
            <person name="Castelle C.J."/>
            <person name="Morowitz M.J."/>
            <person name="Banfield J.F."/>
        </authorList>
    </citation>
    <scope>NUCLEOTIDE SEQUENCE</scope>
</reference>
<sequence length="71" mass="7844">GVDPQRPGAGEDNRGQKRRAQGVHALARQNEAVSWPQEAEDLLSQKRIGARLRCGAGRSCRWGPLKVWLTP</sequence>
<dbReference type="AlphaFoldDB" id="W1YM70"/>
<evidence type="ECO:0000313" key="2">
    <source>
        <dbReference type="EMBL" id="ETJ42274.1"/>
    </source>
</evidence>
<accession>W1YM70</accession>
<dbReference type="EMBL" id="AZMM01003757">
    <property type="protein sequence ID" value="ETJ42274.1"/>
    <property type="molecule type" value="Genomic_DNA"/>
</dbReference>
<protein>
    <submittedName>
        <fullName evidence="2">Uncharacterized protein</fullName>
    </submittedName>
</protein>
<feature type="non-terminal residue" evidence="2">
    <location>
        <position position="71"/>
    </location>
</feature>
<comment type="caution">
    <text evidence="2">The sequence shown here is derived from an EMBL/GenBank/DDBJ whole genome shotgun (WGS) entry which is preliminary data.</text>
</comment>
<name>W1YM70_9ZZZZ</name>
<organism evidence="2">
    <name type="scientific">human gut metagenome</name>
    <dbReference type="NCBI Taxonomy" id="408170"/>
    <lineage>
        <taxon>unclassified sequences</taxon>
        <taxon>metagenomes</taxon>
        <taxon>organismal metagenomes</taxon>
    </lineage>
</organism>